<evidence type="ECO:0000256" key="7">
    <source>
        <dbReference type="ARBA" id="ARBA00022927"/>
    </source>
</evidence>
<keyword evidence="8 11" id="KW-0333">Golgi apparatus</keyword>
<evidence type="ECO:0000256" key="5">
    <source>
        <dbReference type="ARBA" id="ARBA00022490"/>
    </source>
</evidence>
<dbReference type="OrthoDB" id="310217at2759"/>
<reference evidence="12 13" key="1">
    <citation type="submission" date="2015-04" db="EMBL/GenBank/DDBJ databases">
        <authorList>
            <person name="Heijne W.H."/>
            <person name="Fedorova N.D."/>
            <person name="Nierman W.C."/>
            <person name="Vollebregt A.W."/>
            <person name="Zhao Z."/>
            <person name="Wu L."/>
            <person name="Kumar M."/>
            <person name="Stam H."/>
            <person name="van den Berg M.A."/>
            <person name="Pel H.J."/>
        </authorList>
    </citation>
    <scope>NUCLEOTIDE SEQUENCE [LARGE SCALE GENOMIC DNA]</scope>
    <source>
        <strain evidence="12 13">CBS 393.64</strain>
    </source>
</reference>
<evidence type="ECO:0000313" key="12">
    <source>
        <dbReference type="EMBL" id="KKA24304.1"/>
    </source>
</evidence>
<dbReference type="Gene3D" id="1.25.40.10">
    <property type="entry name" value="Tetratricopeptide repeat domain"/>
    <property type="match status" value="1"/>
</dbReference>
<dbReference type="GO" id="GO:0030126">
    <property type="term" value="C:COPI vesicle coat"/>
    <property type="evidence" value="ECO:0007669"/>
    <property type="project" value="TreeGrafter"/>
</dbReference>
<dbReference type="InterPro" id="IPR011990">
    <property type="entry name" value="TPR-like_helical_dom_sf"/>
</dbReference>
<dbReference type="GO" id="GO:0006888">
    <property type="term" value="P:endoplasmic reticulum to Golgi vesicle-mediated transport"/>
    <property type="evidence" value="ECO:0007669"/>
    <property type="project" value="TreeGrafter"/>
</dbReference>
<dbReference type="GO" id="GO:0005198">
    <property type="term" value="F:structural molecule activity"/>
    <property type="evidence" value="ECO:0007669"/>
    <property type="project" value="UniProtKB-UniRule"/>
</dbReference>
<dbReference type="InterPro" id="IPR006822">
    <property type="entry name" value="Coatomer_esu"/>
</dbReference>
<dbReference type="EMBL" id="LASV01000068">
    <property type="protein sequence ID" value="KKA24304.1"/>
    <property type="molecule type" value="Genomic_DNA"/>
</dbReference>
<accession>A0A0F4Z1C2</accession>
<evidence type="ECO:0000256" key="10">
    <source>
        <dbReference type="ARBA" id="ARBA00023329"/>
    </source>
</evidence>
<dbReference type="GO" id="GO:0015031">
    <property type="term" value="P:protein transport"/>
    <property type="evidence" value="ECO:0007669"/>
    <property type="project" value="UniProtKB-UniRule"/>
</dbReference>
<evidence type="ECO:0000256" key="6">
    <source>
        <dbReference type="ARBA" id="ARBA00022892"/>
    </source>
</evidence>
<name>A0A0F4Z1C2_RASE3</name>
<dbReference type="FunFam" id="1.25.40.10:FF:000613">
    <property type="entry name" value="Coatomer subunit epsilon"/>
    <property type="match status" value="1"/>
</dbReference>
<dbReference type="Pfam" id="PF04733">
    <property type="entry name" value="Coatomer_E"/>
    <property type="match status" value="1"/>
</dbReference>
<comment type="subcellular location">
    <subcellularLocation>
        <location evidence="2">Cytoplasmic vesicle</location>
        <location evidence="2">COPI-coated vesicle membrane</location>
        <topology evidence="2">Peripheral membrane protein</topology>
        <orientation evidence="2">Cytoplasmic side</orientation>
    </subcellularLocation>
    <subcellularLocation>
        <location evidence="1">Golgi apparatus membrane</location>
        <topology evidence="1">Peripheral membrane protein</topology>
        <orientation evidence="1">Cytoplasmic side</orientation>
    </subcellularLocation>
</comment>
<dbReference type="RefSeq" id="XP_013330916.1">
    <property type="nucleotide sequence ID" value="XM_013475462.1"/>
</dbReference>
<comment type="function">
    <text evidence="11">The coatomer is a cytosolic protein complex that binds to dilysine motifs and reversibly associates with Golgi non-clathrin-coated vesicles, which further mediate biosynthetic protein transport from the ER, via the Golgi up to the trans Golgi network. The coatomer complex is required for budding from Golgi membranes, and is essential for the retrograde Golgi-to-ER transport of dilysine-tagged proteins.</text>
</comment>
<evidence type="ECO:0000256" key="11">
    <source>
        <dbReference type="PIRNR" id="PIRNR016478"/>
    </source>
</evidence>
<keyword evidence="9 11" id="KW-0472">Membrane</keyword>
<gene>
    <name evidence="12" type="ORF">T310_1657</name>
</gene>
<dbReference type="Proteomes" id="UP000053958">
    <property type="component" value="Unassembled WGS sequence"/>
</dbReference>
<keyword evidence="4 11" id="KW-0813">Transport</keyword>
<keyword evidence="7 11" id="KW-0653">Protein transport</keyword>
<comment type="caution">
    <text evidence="12">The sequence shown here is derived from an EMBL/GenBank/DDBJ whole genome shotgun (WGS) entry which is preliminary data.</text>
</comment>
<dbReference type="STRING" id="1408163.A0A0F4Z1C2"/>
<evidence type="ECO:0000256" key="9">
    <source>
        <dbReference type="ARBA" id="ARBA00023136"/>
    </source>
</evidence>
<dbReference type="PIRSF" id="PIRSF016478">
    <property type="entry name" value="Coatomer_esu"/>
    <property type="match status" value="1"/>
</dbReference>
<dbReference type="AlphaFoldDB" id="A0A0F4Z1C2"/>
<dbReference type="GO" id="GO:0000139">
    <property type="term" value="C:Golgi membrane"/>
    <property type="evidence" value="ECO:0007669"/>
    <property type="project" value="UniProtKB-SubCell"/>
</dbReference>
<keyword evidence="10 11" id="KW-0968">Cytoplasmic vesicle</keyword>
<evidence type="ECO:0000313" key="13">
    <source>
        <dbReference type="Proteomes" id="UP000053958"/>
    </source>
</evidence>
<dbReference type="PANTHER" id="PTHR10805:SF0">
    <property type="entry name" value="COATOMER SUBUNIT EPSILON"/>
    <property type="match status" value="1"/>
</dbReference>
<evidence type="ECO:0000256" key="1">
    <source>
        <dbReference type="ARBA" id="ARBA00004255"/>
    </source>
</evidence>
<evidence type="ECO:0000256" key="8">
    <source>
        <dbReference type="ARBA" id="ARBA00023034"/>
    </source>
</evidence>
<comment type="similarity">
    <text evidence="3 11">Belongs to the COPE family.</text>
</comment>
<organism evidence="12 13">
    <name type="scientific">Rasamsonia emersonii (strain ATCC 16479 / CBS 393.64 / IMI 116815)</name>
    <dbReference type="NCBI Taxonomy" id="1408163"/>
    <lineage>
        <taxon>Eukaryota</taxon>
        <taxon>Fungi</taxon>
        <taxon>Dikarya</taxon>
        <taxon>Ascomycota</taxon>
        <taxon>Pezizomycotina</taxon>
        <taxon>Eurotiomycetes</taxon>
        <taxon>Eurotiomycetidae</taxon>
        <taxon>Eurotiales</taxon>
        <taxon>Trichocomaceae</taxon>
        <taxon>Rasamsonia</taxon>
    </lineage>
</organism>
<proteinExistence type="inferred from homology"/>
<dbReference type="PANTHER" id="PTHR10805">
    <property type="entry name" value="COATOMER SUBUNIT EPSILON"/>
    <property type="match status" value="1"/>
</dbReference>
<keyword evidence="6 11" id="KW-0931">ER-Golgi transport</keyword>
<keyword evidence="5 11" id="KW-0963">Cytoplasm</keyword>
<evidence type="ECO:0000256" key="2">
    <source>
        <dbReference type="ARBA" id="ARBA00004347"/>
    </source>
</evidence>
<dbReference type="GO" id="GO:0006891">
    <property type="term" value="P:intra-Golgi vesicle-mediated transport"/>
    <property type="evidence" value="ECO:0007669"/>
    <property type="project" value="TreeGrafter"/>
</dbReference>
<keyword evidence="13" id="KW-1185">Reference proteome</keyword>
<evidence type="ECO:0000256" key="4">
    <source>
        <dbReference type="ARBA" id="ARBA00022448"/>
    </source>
</evidence>
<dbReference type="SUPFAM" id="SSF48452">
    <property type="entry name" value="TPR-like"/>
    <property type="match status" value="1"/>
</dbReference>
<sequence>MDPFSAEGGEHLINSEESVRKVSRLTRSVTWPPAELVNIHNAFHQGQYQHVIDFDTSSFSPENALPARVLQLRAKIALGQTADVLADVADDDTPDLAAVKALALHTKGDREAALTAAQTLAEKASDNATVQVLCGAVLHAQGKTDEALALLAKHQGNLEAVALTVQIYLQTNHVDLALKEVSAAKRWAQDSLLFNLAESWVGMRVGGEKYQSAFYVYEELASNPNTAAPLSIVGQAVAELHLGRLPEAEAALSAAIQKYPDDAQLIANTIVLNVLSGKDREGTELINRLRSVQPDHALLTDLEEKSAFFDAAAAKYSPKVAS</sequence>
<protein>
    <recommendedName>
        <fullName evidence="11">Coatomer subunit epsilon</fullName>
    </recommendedName>
</protein>
<dbReference type="GO" id="GO:0006890">
    <property type="term" value="P:retrograde vesicle-mediated transport, Golgi to endoplasmic reticulum"/>
    <property type="evidence" value="ECO:0007669"/>
    <property type="project" value="UniProtKB-UniRule"/>
</dbReference>
<evidence type="ECO:0000256" key="3">
    <source>
        <dbReference type="ARBA" id="ARBA00008827"/>
    </source>
</evidence>
<dbReference type="GeneID" id="25314008"/>